<feature type="region of interest" description="Disordered" evidence="1">
    <location>
        <begin position="88"/>
        <end position="114"/>
    </location>
</feature>
<comment type="caution">
    <text evidence="2">The sequence shown here is derived from an EMBL/GenBank/DDBJ whole genome shotgun (WGS) entry which is preliminary data.</text>
</comment>
<dbReference type="AlphaFoldDB" id="A0A6N2CA79"/>
<sequence>MEFVKGLNSVSGRQYETPSMDRRWGPSISTPRKMRKFKMKEVDYSPLIDRRTVLHVQMGPKKINFYTNKGKSMSFTLTYQLIDEDTDTDKDPTYVPSGLNPIQKGTSNPDPGMPQLQGRPTLLGPRRLQFQAPTQREPLDLGMNTTKTRLMRPLVKSQHLHPKRMTLLWWLMNQTGLGIYSEEIMQEFYASYDATLRGSIDRWARPAKQAPLTYRLVKGCQIDISQATIRQFLYGPSTGSKLTRNTSEFAYRWEIVQGGAFQRSVEQREAVKNGCPNCQFETVIDRQLAGTMDIGLFKDEGNVAAAHRGPRIEVPSLKEYLADTVELAQVANLAAPNQLIKIYTTMCDVGPSSSSSEVRATVGHSTPPHSTLDAEIHLRPSPTTDLTVIYTELAILQADVDTILEMWGTKPESAPTELAEDTVLDALNRYIHTTEAGDESRVRKREKTELERYRRAFFVDEEICQRRALEMDVGASISIPVSGESST</sequence>
<proteinExistence type="predicted"/>
<feature type="compositionally biased region" description="Polar residues" evidence="1">
    <location>
        <begin position="8"/>
        <end position="17"/>
    </location>
</feature>
<feature type="region of interest" description="Disordered" evidence="1">
    <location>
        <begin position="1"/>
        <end position="29"/>
    </location>
</feature>
<protein>
    <submittedName>
        <fullName evidence="2">Uncharacterized protein</fullName>
    </submittedName>
</protein>
<evidence type="ECO:0000313" key="2">
    <source>
        <dbReference type="EMBL" id="TMX02501.1"/>
    </source>
</evidence>
<organism evidence="2">
    <name type="scientific">Solanum chilense</name>
    <name type="common">Tomato</name>
    <name type="synonym">Lycopersicon chilense</name>
    <dbReference type="NCBI Taxonomy" id="4083"/>
    <lineage>
        <taxon>Eukaryota</taxon>
        <taxon>Viridiplantae</taxon>
        <taxon>Streptophyta</taxon>
        <taxon>Embryophyta</taxon>
        <taxon>Tracheophyta</taxon>
        <taxon>Spermatophyta</taxon>
        <taxon>Magnoliopsida</taxon>
        <taxon>eudicotyledons</taxon>
        <taxon>Gunneridae</taxon>
        <taxon>Pentapetalae</taxon>
        <taxon>asterids</taxon>
        <taxon>lamiids</taxon>
        <taxon>Solanales</taxon>
        <taxon>Solanaceae</taxon>
        <taxon>Solanoideae</taxon>
        <taxon>Solaneae</taxon>
        <taxon>Solanum</taxon>
        <taxon>Solanum subgen. Lycopersicon</taxon>
    </lineage>
</organism>
<name>A0A6N2CA79_SOLCI</name>
<dbReference type="EMBL" id="RXGB01000647">
    <property type="protein sequence ID" value="TMX02501.1"/>
    <property type="molecule type" value="Genomic_DNA"/>
</dbReference>
<reference evidence="2" key="1">
    <citation type="submission" date="2019-05" db="EMBL/GenBank/DDBJ databases">
        <title>The de novo reference genome and transcriptome assemblies of the wild tomato species Solanum chilense.</title>
        <authorList>
            <person name="Stam R."/>
            <person name="Nosenko T."/>
            <person name="Hoerger A.C."/>
            <person name="Stephan W."/>
            <person name="Seidel M.A."/>
            <person name="Kuhn J.M.M."/>
            <person name="Haberer G."/>
            <person name="Tellier A."/>
        </authorList>
    </citation>
    <scope>NUCLEOTIDE SEQUENCE</scope>
    <source>
        <tissue evidence="2">Mature leaves</tissue>
    </source>
</reference>
<accession>A0A6N2CA79</accession>
<evidence type="ECO:0000256" key="1">
    <source>
        <dbReference type="SAM" id="MobiDB-lite"/>
    </source>
</evidence>
<gene>
    <name evidence="2" type="ORF">EJD97_021341</name>
</gene>